<dbReference type="EMBL" id="BAABHF010000096">
    <property type="protein sequence ID" value="GAA4522881.1"/>
    <property type="molecule type" value="Genomic_DNA"/>
</dbReference>
<gene>
    <name evidence="2" type="ORF">GCM10023191_102390</name>
</gene>
<sequence>MAGKRRGTGKPMQRHAGAARRRERMQADLAGAADVVARLAIAAEYLRGAMRRNPAAVREQAVEGLIQQLVAAGDQLNQGVRK</sequence>
<dbReference type="Proteomes" id="UP001500503">
    <property type="component" value="Unassembled WGS sequence"/>
</dbReference>
<organism evidence="2 3">
    <name type="scientific">Actinoallomurus oryzae</name>
    <dbReference type="NCBI Taxonomy" id="502180"/>
    <lineage>
        <taxon>Bacteria</taxon>
        <taxon>Bacillati</taxon>
        <taxon>Actinomycetota</taxon>
        <taxon>Actinomycetes</taxon>
        <taxon>Streptosporangiales</taxon>
        <taxon>Thermomonosporaceae</taxon>
        <taxon>Actinoallomurus</taxon>
    </lineage>
</organism>
<name>A0ABP8RA60_9ACTN</name>
<keyword evidence="3" id="KW-1185">Reference proteome</keyword>
<evidence type="ECO:0000313" key="2">
    <source>
        <dbReference type="EMBL" id="GAA4522881.1"/>
    </source>
</evidence>
<evidence type="ECO:0000313" key="3">
    <source>
        <dbReference type="Proteomes" id="UP001500503"/>
    </source>
</evidence>
<accession>A0ABP8RA60</accession>
<comment type="caution">
    <text evidence="2">The sequence shown here is derived from an EMBL/GenBank/DDBJ whole genome shotgun (WGS) entry which is preliminary data.</text>
</comment>
<reference evidence="3" key="1">
    <citation type="journal article" date="2019" name="Int. J. Syst. Evol. Microbiol.">
        <title>The Global Catalogue of Microorganisms (GCM) 10K type strain sequencing project: providing services to taxonomists for standard genome sequencing and annotation.</title>
        <authorList>
            <consortium name="The Broad Institute Genomics Platform"/>
            <consortium name="The Broad Institute Genome Sequencing Center for Infectious Disease"/>
            <person name="Wu L."/>
            <person name="Ma J."/>
        </authorList>
    </citation>
    <scope>NUCLEOTIDE SEQUENCE [LARGE SCALE GENOMIC DNA]</scope>
    <source>
        <strain evidence="3">JCM 17933</strain>
    </source>
</reference>
<evidence type="ECO:0000256" key="1">
    <source>
        <dbReference type="SAM" id="MobiDB-lite"/>
    </source>
</evidence>
<protein>
    <submittedName>
        <fullName evidence="2">Uncharacterized protein</fullName>
    </submittedName>
</protein>
<feature type="region of interest" description="Disordered" evidence="1">
    <location>
        <begin position="1"/>
        <end position="23"/>
    </location>
</feature>
<dbReference type="RefSeq" id="WP_345475941.1">
    <property type="nucleotide sequence ID" value="NZ_BAABHF010000096.1"/>
</dbReference>
<proteinExistence type="predicted"/>